<dbReference type="Pfam" id="PF13673">
    <property type="entry name" value="Acetyltransf_10"/>
    <property type="match status" value="1"/>
</dbReference>
<dbReference type="Proteomes" id="UP001339962">
    <property type="component" value="Unassembled WGS sequence"/>
</dbReference>
<evidence type="ECO:0000313" key="2">
    <source>
        <dbReference type="EMBL" id="MED5051288.1"/>
    </source>
</evidence>
<sequence>MRTHKDQSIDCVTLSYEDIPALIALSTSVGWDYDEHEIRTIIKSGKIYGYKREGKVVSSAAIIPYDASLASIGMVIVHEAYRGMGLGKIVTQMCIDTVSKDTTIMLIATEQGKPLYEKMGFSAVDCVQKYLCDRYIPIQSNDKMEMEIHTFSPKDLAQIVTLDERAVGAKRKKFLINRIEQAKECLTVKDRDGTVIGYGLSILGPVNLILGPIVAPNFEIACLLVDKLARNHQGRVRIDVPSGHEEFMLFLEQHDFYKVSQPPVMIINSKQLPPRNGTLYGIAAQVFG</sequence>
<dbReference type="GO" id="GO:0016746">
    <property type="term" value="F:acyltransferase activity"/>
    <property type="evidence" value="ECO:0007669"/>
    <property type="project" value="UniProtKB-KW"/>
</dbReference>
<dbReference type="SUPFAM" id="SSF55729">
    <property type="entry name" value="Acyl-CoA N-acyltransferases (Nat)"/>
    <property type="match status" value="1"/>
</dbReference>
<dbReference type="PANTHER" id="PTHR47237:SF2">
    <property type="entry name" value="BLL4206 PROTEIN"/>
    <property type="match status" value="1"/>
</dbReference>
<organism evidence="2 3">
    <name type="scientific">Anoxybacteroides rupiense</name>
    <dbReference type="NCBI Taxonomy" id="311460"/>
    <lineage>
        <taxon>Bacteria</taxon>
        <taxon>Bacillati</taxon>
        <taxon>Bacillota</taxon>
        <taxon>Bacilli</taxon>
        <taxon>Bacillales</taxon>
        <taxon>Anoxybacillaceae</taxon>
        <taxon>Anoxybacteroides</taxon>
    </lineage>
</organism>
<keyword evidence="2" id="KW-0808">Transferase</keyword>
<dbReference type="PROSITE" id="PS51186">
    <property type="entry name" value="GNAT"/>
    <property type="match status" value="1"/>
</dbReference>
<dbReference type="Pfam" id="PF18014">
    <property type="entry name" value="Acetyltransf_18"/>
    <property type="match status" value="1"/>
</dbReference>
<protein>
    <submittedName>
        <fullName evidence="2">GNAT family N-acetyltransferase</fullName>
        <ecNumber evidence="2">2.3.1.-</ecNumber>
    </submittedName>
</protein>
<accession>A0ABD5ISM0</accession>
<name>A0ABD5ISM0_9BACL</name>
<evidence type="ECO:0000259" key="1">
    <source>
        <dbReference type="PROSITE" id="PS51186"/>
    </source>
</evidence>
<dbReference type="InterPro" id="IPR000182">
    <property type="entry name" value="GNAT_dom"/>
</dbReference>
<reference evidence="2 3" key="1">
    <citation type="submission" date="2023-03" db="EMBL/GenBank/DDBJ databases">
        <title>Bacillus Genome Sequencing.</title>
        <authorList>
            <person name="Dunlap C."/>
        </authorList>
    </citation>
    <scope>NUCLEOTIDE SEQUENCE [LARGE SCALE GENOMIC DNA]</scope>
    <source>
        <strain evidence="2 3">NRS-38</strain>
    </source>
</reference>
<dbReference type="EMBL" id="JARTLI010000005">
    <property type="protein sequence ID" value="MED5051288.1"/>
    <property type="molecule type" value="Genomic_DNA"/>
</dbReference>
<dbReference type="EC" id="2.3.1.-" evidence="2"/>
<dbReference type="InterPro" id="IPR016181">
    <property type="entry name" value="Acyl_CoA_acyltransferase"/>
</dbReference>
<dbReference type="PANTHER" id="PTHR47237">
    <property type="entry name" value="SLL0310 PROTEIN"/>
    <property type="match status" value="1"/>
</dbReference>
<dbReference type="AlphaFoldDB" id="A0ABD5ISM0"/>
<dbReference type="InterPro" id="IPR041496">
    <property type="entry name" value="YitH/HolE_GNAT"/>
</dbReference>
<gene>
    <name evidence="2" type="ORF">P9850_05345</name>
</gene>
<dbReference type="RefSeq" id="WP_080861362.1">
    <property type="nucleotide sequence ID" value="NZ_JARTLI010000005.1"/>
</dbReference>
<dbReference type="Gene3D" id="3.40.630.30">
    <property type="match status" value="1"/>
</dbReference>
<comment type="caution">
    <text evidence="2">The sequence shown here is derived from an EMBL/GenBank/DDBJ whole genome shotgun (WGS) entry which is preliminary data.</text>
</comment>
<dbReference type="Gene3D" id="3.40.630.90">
    <property type="match status" value="1"/>
</dbReference>
<evidence type="ECO:0000313" key="3">
    <source>
        <dbReference type="Proteomes" id="UP001339962"/>
    </source>
</evidence>
<proteinExistence type="predicted"/>
<dbReference type="CDD" id="cd04301">
    <property type="entry name" value="NAT_SF"/>
    <property type="match status" value="1"/>
</dbReference>
<dbReference type="InterPro" id="IPR052729">
    <property type="entry name" value="Acyl/Acetyltrans_Enzymes"/>
</dbReference>
<feature type="domain" description="N-acetyltransferase" evidence="1">
    <location>
        <begin position="9"/>
        <end position="142"/>
    </location>
</feature>
<keyword evidence="2" id="KW-0012">Acyltransferase</keyword>